<dbReference type="EMBL" id="RKLQ01000001">
    <property type="protein sequence ID" value="MBX0303574.1"/>
    <property type="molecule type" value="Genomic_DNA"/>
</dbReference>
<keyword evidence="1" id="KW-0812">Transmembrane</keyword>
<evidence type="ECO:0000313" key="3">
    <source>
        <dbReference type="Proteomes" id="UP000783863"/>
    </source>
</evidence>
<feature type="transmembrane region" description="Helical" evidence="1">
    <location>
        <begin position="180"/>
        <end position="207"/>
    </location>
</feature>
<organism evidence="2 3">
    <name type="scientific">Haloarcula salinisoli</name>
    <dbReference type="NCBI Taxonomy" id="2487746"/>
    <lineage>
        <taxon>Archaea</taxon>
        <taxon>Methanobacteriati</taxon>
        <taxon>Methanobacteriota</taxon>
        <taxon>Stenosarchaea group</taxon>
        <taxon>Halobacteria</taxon>
        <taxon>Halobacteriales</taxon>
        <taxon>Haloarculaceae</taxon>
        <taxon>Haloarcula</taxon>
    </lineage>
</organism>
<feature type="transmembrane region" description="Helical" evidence="1">
    <location>
        <begin position="303"/>
        <end position="326"/>
    </location>
</feature>
<keyword evidence="3" id="KW-1185">Reference proteome</keyword>
<feature type="transmembrane region" description="Helical" evidence="1">
    <location>
        <begin position="25"/>
        <end position="48"/>
    </location>
</feature>
<reference evidence="2" key="1">
    <citation type="submission" date="2021-06" db="EMBL/GenBank/DDBJ databases">
        <title>Halomicroarcula sp. F24A a new haloarchaeum isolated from saline soil.</title>
        <authorList>
            <person name="Duran-Viseras A."/>
            <person name="Sanchez-Porro C."/>
            <person name="Ventosa A."/>
        </authorList>
    </citation>
    <scope>NUCLEOTIDE SEQUENCE</scope>
    <source>
        <strain evidence="2">F24A</strain>
    </source>
</reference>
<feature type="transmembrane region" description="Helical" evidence="1">
    <location>
        <begin position="150"/>
        <end position="168"/>
    </location>
</feature>
<dbReference type="PANTHER" id="PTHR37308">
    <property type="entry name" value="INTEGRAL MEMBRANE PROTEIN"/>
    <property type="match status" value="1"/>
</dbReference>
<protein>
    <submittedName>
        <fullName evidence="2">DUF368 domain-containing protein</fullName>
    </submittedName>
</protein>
<accession>A0A8J7YIZ6</accession>
<proteinExistence type="predicted"/>
<dbReference type="PANTHER" id="PTHR37308:SF1">
    <property type="entry name" value="POLYPRENYL-PHOSPHATE TRANSPORTER"/>
    <property type="match status" value="1"/>
</dbReference>
<dbReference type="InterPro" id="IPR007163">
    <property type="entry name" value="VCA0040-like"/>
</dbReference>
<evidence type="ECO:0000256" key="1">
    <source>
        <dbReference type="SAM" id="Phobius"/>
    </source>
</evidence>
<feature type="transmembrane region" description="Helical" evidence="1">
    <location>
        <begin position="125"/>
        <end position="144"/>
    </location>
</feature>
<gene>
    <name evidence="2" type="ORF">EGD98_07800</name>
</gene>
<feature type="transmembrane region" description="Helical" evidence="1">
    <location>
        <begin position="95"/>
        <end position="113"/>
    </location>
</feature>
<keyword evidence="1" id="KW-1133">Transmembrane helix</keyword>
<sequence>MTTSPEKLPTLSGSVPPVREWARTFAIGICMGSADAVPGVSGGTIALIAGIYGRLIAMINALTPTRIVTFLKALTPLDGGFDFRGALHIFDEVDGWFGLALVAGVGLAVVLITRAVSILADEAPALLFGFFFGLIAVSAVILLREISFDSMFQLVAGFVGFSIAFLLAGPVEFLETHALLIVFLAGAVAVSAMILPGISGSLLLIILGQYKFMSDTLSRFIDALLSPVTGGSSATLVTDATVVVTFIAGGFVGLFTVSRVVRRALDRNRPATMTFLVALVVGALRAPIVVTREETAAGFTDEVLFAFTAAAVAGSLFLLALNWFAVDLDLDTV</sequence>
<name>A0A8J7YIZ6_9EURY</name>
<dbReference type="Proteomes" id="UP000783863">
    <property type="component" value="Unassembled WGS sequence"/>
</dbReference>
<dbReference type="RefSeq" id="WP_220587773.1">
    <property type="nucleotide sequence ID" value="NZ_RKLQ01000001.1"/>
</dbReference>
<feature type="transmembrane region" description="Helical" evidence="1">
    <location>
        <begin position="240"/>
        <end position="261"/>
    </location>
</feature>
<feature type="transmembrane region" description="Helical" evidence="1">
    <location>
        <begin position="273"/>
        <end position="291"/>
    </location>
</feature>
<dbReference type="AlphaFoldDB" id="A0A8J7YIZ6"/>
<dbReference type="Pfam" id="PF04018">
    <property type="entry name" value="VCA0040-like"/>
    <property type="match status" value="1"/>
</dbReference>
<comment type="caution">
    <text evidence="2">The sequence shown here is derived from an EMBL/GenBank/DDBJ whole genome shotgun (WGS) entry which is preliminary data.</text>
</comment>
<evidence type="ECO:0000313" key="2">
    <source>
        <dbReference type="EMBL" id="MBX0303574.1"/>
    </source>
</evidence>
<keyword evidence="1" id="KW-0472">Membrane</keyword>